<dbReference type="AlphaFoldDB" id="A0AA86NQ53"/>
<dbReference type="EMBL" id="CAXDID020000550">
    <property type="protein sequence ID" value="CAL6101964.1"/>
    <property type="molecule type" value="Genomic_DNA"/>
</dbReference>
<dbReference type="Proteomes" id="UP001642409">
    <property type="component" value="Unassembled WGS sequence"/>
</dbReference>
<accession>A0AA86NQ53</accession>
<gene>
    <name evidence="1" type="ORF">HINF_LOCUS11332</name>
    <name evidence="2" type="ORF">HINF_LOCUS71441</name>
</gene>
<evidence type="ECO:0000313" key="2">
    <source>
        <dbReference type="EMBL" id="CAL6101964.1"/>
    </source>
</evidence>
<name>A0AA86NQ53_9EUKA</name>
<dbReference type="PROSITE" id="PS51450">
    <property type="entry name" value="LRR"/>
    <property type="match status" value="2"/>
</dbReference>
<comment type="caution">
    <text evidence="1">The sequence shown here is derived from an EMBL/GenBank/DDBJ whole genome shotgun (WGS) entry which is preliminary data.</text>
</comment>
<keyword evidence="1" id="KW-0808">Transferase</keyword>
<dbReference type="EMBL" id="CATOUU010000292">
    <property type="protein sequence ID" value="CAI9923687.1"/>
    <property type="molecule type" value="Genomic_DNA"/>
</dbReference>
<protein>
    <submittedName>
        <fullName evidence="1">CotH kinase family protein</fullName>
    </submittedName>
    <submittedName>
        <fullName evidence="2">CotH_kinase family protein</fullName>
    </submittedName>
</protein>
<dbReference type="InterPro" id="IPR001611">
    <property type="entry name" value="Leu-rich_rpt"/>
</dbReference>
<dbReference type="Gene3D" id="3.80.10.10">
    <property type="entry name" value="Ribonuclease Inhibitor"/>
    <property type="match status" value="1"/>
</dbReference>
<keyword evidence="1" id="KW-0418">Kinase</keyword>
<proteinExistence type="predicted"/>
<keyword evidence="3" id="KW-1185">Reference proteome</keyword>
<dbReference type="InterPro" id="IPR032675">
    <property type="entry name" value="LRR_dom_sf"/>
</dbReference>
<dbReference type="GO" id="GO:0016301">
    <property type="term" value="F:kinase activity"/>
    <property type="evidence" value="ECO:0007669"/>
    <property type="project" value="UniProtKB-KW"/>
</dbReference>
<evidence type="ECO:0000313" key="1">
    <source>
        <dbReference type="EMBL" id="CAI9923687.1"/>
    </source>
</evidence>
<organism evidence="1">
    <name type="scientific">Hexamita inflata</name>
    <dbReference type="NCBI Taxonomy" id="28002"/>
    <lineage>
        <taxon>Eukaryota</taxon>
        <taxon>Metamonada</taxon>
        <taxon>Diplomonadida</taxon>
        <taxon>Hexamitidae</taxon>
        <taxon>Hexamitinae</taxon>
        <taxon>Hexamita</taxon>
    </lineage>
</organism>
<reference evidence="1" key="1">
    <citation type="submission" date="2023-06" db="EMBL/GenBank/DDBJ databases">
        <authorList>
            <person name="Kurt Z."/>
        </authorList>
    </citation>
    <scope>NUCLEOTIDE SEQUENCE</scope>
</reference>
<evidence type="ECO:0000313" key="3">
    <source>
        <dbReference type="Proteomes" id="UP001642409"/>
    </source>
</evidence>
<sequence>MYKNCVKLFFNNCVNISFYNAPLNVLHLTVQDCKLESIEGIHKMKSLLSLDLSNNALRDVFQLSKLSKLITLNLQRNKIVIIEHLNSISSLKLSSQDLLYNKLNIDQVKYRLVKKIYSSSLINNYISEIVESQKQLTKSEEIYYKRFQTVIKVHGYNIQLCKQKTISKQKLFKTNCNTLLQMQINKLTWMAQIFVRLITEEYRM</sequence>
<reference evidence="2 3" key="2">
    <citation type="submission" date="2024-07" db="EMBL/GenBank/DDBJ databases">
        <authorList>
            <person name="Akdeniz Z."/>
        </authorList>
    </citation>
    <scope>NUCLEOTIDE SEQUENCE [LARGE SCALE GENOMIC DNA]</scope>
</reference>
<dbReference type="SUPFAM" id="SSF52058">
    <property type="entry name" value="L domain-like"/>
    <property type="match status" value="1"/>
</dbReference>